<dbReference type="PANTHER" id="PTHR11097:SF9">
    <property type="entry name" value="EXOSOME COMPLEX COMPONENT RRP43"/>
    <property type="match status" value="1"/>
</dbReference>
<keyword evidence="7" id="KW-0694">RNA-binding</keyword>
<organism evidence="12 13">
    <name type="scientific">Henosepilachna vigintioctopunctata</name>
    <dbReference type="NCBI Taxonomy" id="420089"/>
    <lineage>
        <taxon>Eukaryota</taxon>
        <taxon>Metazoa</taxon>
        <taxon>Ecdysozoa</taxon>
        <taxon>Arthropoda</taxon>
        <taxon>Hexapoda</taxon>
        <taxon>Insecta</taxon>
        <taxon>Pterygota</taxon>
        <taxon>Neoptera</taxon>
        <taxon>Endopterygota</taxon>
        <taxon>Coleoptera</taxon>
        <taxon>Polyphaga</taxon>
        <taxon>Cucujiformia</taxon>
        <taxon>Coccinelloidea</taxon>
        <taxon>Coccinellidae</taxon>
        <taxon>Epilachninae</taxon>
        <taxon>Epilachnini</taxon>
        <taxon>Henosepilachna</taxon>
    </lineage>
</organism>
<evidence type="ECO:0000256" key="5">
    <source>
        <dbReference type="ARBA" id="ARBA00022552"/>
    </source>
</evidence>
<dbReference type="SUPFAM" id="SSF55666">
    <property type="entry name" value="Ribonuclease PH domain 2-like"/>
    <property type="match status" value="1"/>
</dbReference>
<dbReference type="GO" id="GO:0071035">
    <property type="term" value="P:nuclear polyadenylation-dependent rRNA catabolic process"/>
    <property type="evidence" value="ECO:0007669"/>
    <property type="project" value="TreeGrafter"/>
</dbReference>
<dbReference type="Gene3D" id="3.30.230.70">
    <property type="entry name" value="GHMP Kinase, N-terminal domain"/>
    <property type="match status" value="1"/>
</dbReference>
<feature type="domain" description="Exoribonuclease phosphorolytic" evidence="10">
    <location>
        <begin position="32"/>
        <end position="166"/>
    </location>
</feature>
<comment type="similarity">
    <text evidence="3">Belongs to the RNase PH family.</text>
</comment>
<dbReference type="GO" id="GO:0034475">
    <property type="term" value="P:U4 snRNA 3'-end processing"/>
    <property type="evidence" value="ECO:0007669"/>
    <property type="project" value="TreeGrafter"/>
</dbReference>
<dbReference type="GO" id="GO:0016075">
    <property type="term" value="P:rRNA catabolic process"/>
    <property type="evidence" value="ECO:0007669"/>
    <property type="project" value="TreeGrafter"/>
</dbReference>
<dbReference type="Pfam" id="PF01138">
    <property type="entry name" value="RNase_PH"/>
    <property type="match status" value="1"/>
</dbReference>
<dbReference type="Pfam" id="PF03725">
    <property type="entry name" value="RNase_PH_C"/>
    <property type="match status" value="1"/>
</dbReference>
<keyword evidence="6" id="KW-0271">Exosome</keyword>
<dbReference type="GO" id="GO:0000177">
    <property type="term" value="C:cytoplasmic exosome (RNase complex)"/>
    <property type="evidence" value="ECO:0007669"/>
    <property type="project" value="TreeGrafter"/>
</dbReference>
<comment type="caution">
    <text evidence="12">The sequence shown here is derived from an EMBL/GenBank/DDBJ whole genome shotgun (WGS) entry which is preliminary data.</text>
</comment>
<dbReference type="CDD" id="cd11369">
    <property type="entry name" value="RNase_PH_RRP43"/>
    <property type="match status" value="1"/>
</dbReference>
<dbReference type="FunFam" id="3.30.230.70:FF:000017">
    <property type="entry name" value="Exosome complex component Rrp42"/>
    <property type="match status" value="1"/>
</dbReference>
<dbReference type="AlphaFoldDB" id="A0AAW1U7E8"/>
<evidence type="ECO:0000313" key="12">
    <source>
        <dbReference type="EMBL" id="KAK9875851.1"/>
    </source>
</evidence>
<feature type="domain" description="Exoribonuclease phosphorolytic" evidence="11">
    <location>
        <begin position="191"/>
        <end position="255"/>
    </location>
</feature>
<dbReference type="InterPro" id="IPR015847">
    <property type="entry name" value="ExoRNase_PH_dom2"/>
</dbReference>
<evidence type="ECO:0000313" key="13">
    <source>
        <dbReference type="Proteomes" id="UP001431783"/>
    </source>
</evidence>
<dbReference type="PANTHER" id="PTHR11097">
    <property type="entry name" value="EXOSOME COMPLEX EXONUCLEASE RIBOSOMAL RNA PROCESSING PROTEIN"/>
    <property type="match status" value="1"/>
</dbReference>
<evidence type="ECO:0000256" key="3">
    <source>
        <dbReference type="ARBA" id="ARBA00006678"/>
    </source>
</evidence>
<evidence type="ECO:0000256" key="6">
    <source>
        <dbReference type="ARBA" id="ARBA00022835"/>
    </source>
</evidence>
<keyword evidence="4" id="KW-0963">Cytoplasm</keyword>
<protein>
    <recommendedName>
        <fullName evidence="9">Ribosomal RNA-processing protein 43</fullName>
    </recommendedName>
</protein>
<dbReference type="InterPro" id="IPR020568">
    <property type="entry name" value="Ribosomal_Su5_D2-typ_SF"/>
</dbReference>
<evidence type="ECO:0000256" key="2">
    <source>
        <dbReference type="ARBA" id="ARBA00004604"/>
    </source>
</evidence>
<evidence type="ECO:0000256" key="8">
    <source>
        <dbReference type="ARBA" id="ARBA00023242"/>
    </source>
</evidence>
<dbReference type="InterPro" id="IPR050590">
    <property type="entry name" value="Exosome_comp_Rrp42_subfam"/>
</dbReference>
<proteinExistence type="inferred from homology"/>
<dbReference type="GO" id="GO:0005730">
    <property type="term" value="C:nucleolus"/>
    <property type="evidence" value="ECO:0007669"/>
    <property type="project" value="UniProtKB-SubCell"/>
</dbReference>
<name>A0AAW1U7E8_9CUCU</name>
<dbReference type="Proteomes" id="UP001431783">
    <property type="component" value="Unassembled WGS sequence"/>
</dbReference>
<accession>A0AAW1U7E8</accession>
<evidence type="ECO:0000256" key="9">
    <source>
        <dbReference type="ARBA" id="ARBA00030617"/>
    </source>
</evidence>
<dbReference type="GO" id="GO:0034476">
    <property type="term" value="P:U5 snRNA 3'-end processing"/>
    <property type="evidence" value="ECO:0007669"/>
    <property type="project" value="TreeGrafter"/>
</dbReference>
<dbReference type="EMBL" id="JARQZJ010000034">
    <property type="protein sequence ID" value="KAK9875851.1"/>
    <property type="molecule type" value="Genomic_DNA"/>
</dbReference>
<evidence type="ECO:0000256" key="4">
    <source>
        <dbReference type="ARBA" id="ARBA00022490"/>
    </source>
</evidence>
<dbReference type="InterPro" id="IPR027408">
    <property type="entry name" value="PNPase/RNase_PH_dom_sf"/>
</dbReference>
<dbReference type="InterPro" id="IPR001247">
    <property type="entry name" value="ExoRNase_PH_dom1"/>
</dbReference>
<keyword evidence="13" id="KW-1185">Reference proteome</keyword>
<evidence type="ECO:0000259" key="10">
    <source>
        <dbReference type="Pfam" id="PF01138"/>
    </source>
</evidence>
<evidence type="ECO:0000256" key="7">
    <source>
        <dbReference type="ARBA" id="ARBA00022884"/>
    </source>
</evidence>
<dbReference type="SUPFAM" id="SSF54211">
    <property type="entry name" value="Ribosomal protein S5 domain 2-like"/>
    <property type="match status" value="1"/>
</dbReference>
<dbReference type="GO" id="GO:0071028">
    <property type="term" value="P:nuclear mRNA surveillance"/>
    <property type="evidence" value="ECO:0007669"/>
    <property type="project" value="TreeGrafter"/>
</dbReference>
<keyword evidence="8" id="KW-0539">Nucleus</keyword>
<dbReference type="GO" id="GO:0000467">
    <property type="term" value="P:exonucleolytic trimming to generate mature 3'-end of 5.8S rRNA from tricistronic rRNA transcript (SSU-rRNA, 5.8S rRNA, LSU-rRNA)"/>
    <property type="evidence" value="ECO:0007669"/>
    <property type="project" value="TreeGrafter"/>
</dbReference>
<dbReference type="InterPro" id="IPR036345">
    <property type="entry name" value="ExoRNase_PH_dom2_sf"/>
</dbReference>
<comment type="subcellular location">
    <subcellularLocation>
        <location evidence="1">Cytoplasm</location>
    </subcellularLocation>
    <subcellularLocation>
        <location evidence="2">Nucleus</location>
        <location evidence="2">Nucleolus</location>
    </subcellularLocation>
</comment>
<dbReference type="GO" id="GO:0035925">
    <property type="term" value="F:mRNA 3'-UTR AU-rich region binding"/>
    <property type="evidence" value="ECO:0007669"/>
    <property type="project" value="TreeGrafter"/>
</dbReference>
<dbReference type="GO" id="GO:0034473">
    <property type="term" value="P:U1 snRNA 3'-end processing"/>
    <property type="evidence" value="ECO:0007669"/>
    <property type="project" value="TreeGrafter"/>
</dbReference>
<gene>
    <name evidence="12" type="ORF">WA026_009638</name>
</gene>
<keyword evidence="5" id="KW-0698">rRNA processing</keyword>
<dbReference type="InterPro" id="IPR033196">
    <property type="entry name" value="Rrp43"/>
</dbReference>
<sequence length="273" mass="30448">MDEQFRILHPIKYYRDHINNHIRPDGRELNKFRPVLVNIGSINTSDGSALAKVGDTTVICGIKAELCSPKVESPDQGFLIPNVELPPLCSSKFKPGPPSEEAQVVTQLLADIVKNSKCFDLKQLCICHEKLVWCLFADLICISYDGSLMDACVIALMGALKSVQLPLVDYDPAIDNKLVNEEQKNFVNIQGIPICTTFSMFDKNILYDPTQEEENLSSCTFNVVLMEDKLCSVHKPGGTPISEQNLMECIEVSKQRTNTICELIDIALKKNKT</sequence>
<dbReference type="GO" id="GO:0071038">
    <property type="term" value="P:TRAMP-dependent tRNA surveillance pathway"/>
    <property type="evidence" value="ECO:0007669"/>
    <property type="project" value="TreeGrafter"/>
</dbReference>
<evidence type="ECO:0000259" key="11">
    <source>
        <dbReference type="Pfam" id="PF03725"/>
    </source>
</evidence>
<reference evidence="12 13" key="1">
    <citation type="submission" date="2023-03" db="EMBL/GenBank/DDBJ databases">
        <title>Genome insight into feeding habits of ladybird beetles.</title>
        <authorList>
            <person name="Li H.-S."/>
            <person name="Huang Y.-H."/>
            <person name="Pang H."/>
        </authorList>
    </citation>
    <scope>NUCLEOTIDE SEQUENCE [LARGE SCALE GENOMIC DNA]</scope>
    <source>
        <strain evidence="12">SYSU_2023b</strain>
        <tissue evidence="12">Whole body</tissue>
    </source>
</reference>
<dbReference type="GO" id="GO:0000176">
    <property type="term" value="C:nuclear exosome (RNase complex)"/>
    <property type="evidence" value="ECO:0007669"/>
    <property type="project" value="TreeGrafter"/>
</dbReference>
<evidence type="ECO:0000256" key="1">
    <source>
        <dbReference type="ARBA" id="ARBA00004496"/>
    </source>
</evidence>